<dbReference type="OrthoDB" id="2016582at2759"/>
<dbReference type="AlphaFoldDB" id="A0A4C1ZZH8"/>
<dbReference type="Proteomes" id="UP000299102">
    <property type="component" value="Unassembled WGS sequence"/>
</dbReference>
<feature type="region of interest" description="Disordered" evidence="1">
    <location>
        <begin position="85"/>
        <end position="109"/>
    </location>
</feature>
<evidence type="ECO:0000313" key="2">
    <source>
        <dbReference type="EMBL" id="GBP92389.1"/>
    </source>
</evidence>
<organism evidence="2 3">
    <name type="scientific">Eumeta variegata</name>
    <name type="common">Bagworm moth</name>
    <name type="synonym">Eumeta japonica</name>
    <dbReference type="NCBI Taxonomy" id="151549"/>
    <lineage>
        <taxon>Eukaryota</taxon>
        <taxon>Metazoa</taxon>
        <taxon>Ecdysozoa</taxon>
        <taxon>Arthropoda</taxon>
        <taxon>Hexapoda</taxon>
        <taxon>Insecta</taxon>
        <taxon>Pterygota</taxon>
        <taxon>Neoptera</taxon>
        <taxon>Endopterygota</taxon>
        <taxon>Lepidoptera</taxon>
        <taxon>Glossata</taxon>
        <taxon>Ditrysia</taxon>
        <taxon>Tineoidea</taxon>
        <taxon>Psychidae</taxon>
        <taxon>Oiketicinae</taxon>
        <taxon>Eumeta</taxon>
    </lineage>
</organism>
<reference evidence="2 3" key="1">
    <citation type="journal article" date="2019" name="Commun. Biol.">
        <title>The bagworm genome reveals a unique fibroin gene that provides high tensile strength.</title>
        <authorList>
            <person name="Kono N."/>
            <person name="Nakamura H."/>
            <person name="Ohtoshi R."/>
            <person name="Tomita M."/>
            <person name="Numata K."/>
            <person name="Arakawa K."/>
        </authorList>
    </citation>
    <scope>NUCLEOTIDE SEQUENCE [LARGE SCALE GENOMIC DNA]</scope>
</reference>
<protein>
    <submittedName>
        <fullName evidence="2">Uncharacterized protein</fullName>
    </submittedName>
</protein>
<name>A0A4C1ZZH8_EUMVA</name>
<keyword evidence="3" id="KW-1185">Reference proteome</keyword>
<accession>A0A4C1ZZH8</accession>
<evidence type="ECO:0000313" key="3">
    <source>
        <dbReference type="Proteomes" id="UP000299102"/>
    </source>
</evidence>
<evidence type="ECO:0000256" key="1">
    <source>
        <dbReference type="SAM" id="MobiDB-lite"/>
    </source>
</evidence>
<comment type="caution">
    <text evidence="2">The sequence shown here is derived from an EMBL/GenBank/DDBJ whole genome shotgun (WGS) entry which is preliminary data.</text>
</comment>
<dbReference type="EMBL" id="BGZK01002271">
    <property type="protein sequence ID" value="GBP92389.1"/>
    <property type="molecule type" value="Genomic_DNA"/>
</dbReference>
<sequence length="333" mass="36863">MGAWATFIQFWHILDYNCFRVAVALLLGFIVCEPHLCICGSTVETNDYHGLSCKRSSDRSLRLRALNNIVRRALISANVSCTFQPPGLRRSNDTPTESNSRNPQSRSEVVRKRLTGARGARLDAAKFAFHSTKRPGRTSAVSFRRRFDLILCVLVVFKNIAPFALEPRSGRLRRSVGVHQGLHMRNKISGDKLPRLACRLSAAVPGRGCNLRTCTGVIASSRAPPAPPPTPPRSKHSRHLCFETINISENYAEASGRTGQFVRGSRDRPLIDTGRRFENNTENMATRRTSADIVVEMTTAPGPAAARRRPLPLAHCADISYYTITISCYCSGV</sequence>
<gene>
    <name evidence="2" type="ORF">EVAR_68441_1</name>
</gene>
<proteinExistence type="predicted"/>
<feature type="compositionally biased region" description="Polar residues" evidence="1">
    <location>
        <begin position="93"/>
        <end position="107"/>
    </location>
</feature>